<dbReference type="EMBL" id="BEXD01004119">
    <property type="protein sequence ID" value="GBC07079.1"/>
    <property type="molecule type" value="Genomic_DNA"/>
</dbReference>
<evidence type="ECO:0000313" key="3">
    <source>
        <dbReference type="Proteomes" id="UP000247702"/>
    </source>
</evidence>
<evidence type="ECO:0000313" key="1">
    <source>
        <dbReference type="EMBL" id="GBC07079.1"/>
    </source>
</evidence>
<dbReference type="OrthoDB" id="2377985at2759"/>
<accession>A0A2Z6SKX9</accession>
<dbReference type="Proteomes" id="UP000247702">
    <property type="component" value="Unassembled WGS sequence"/>
</dbReference>
<reference evidence="2" key="2">
    <citation type="submission" date="2019-10" db="EMBL/GenBank/DDBJ databases">
        <title>Conservation and host-specific expression of non-tandemly repeated heterogenous ribosome RNA gene in arbuscular mycorrhizal fungi.</title>
        <authorList>
            <person name="Maeda T."/>
            <person name="Kobayashi Y."/>
            <person name="Nakagawa T."/>
            <person name="Ezawa T."/>
            <person name="Yamaguchi K."/>
            <person name="Bino T."/>
            <person name="Nishimoto Y."/>
            <person name="Shigenobu S."/>
            <person name="Kawaguchi M."/>
        </authorList>
    </citation>
    <scope>NUCLEOTIDE SEQUENCE</scope>
    <source>
        <strain evidence="2">HR1</strain>
    </source>
</reference>
<sequence length="145" mass="16415">MPFANIRISKESRVLHGWYIYPIPYEMSIKGFFEKLITKEISPECGITIEVSEVIEHVELSETSASTAIQVSPDCNIIVELTSSMGVHIHYQLKNDTIATPDLILQCNCFMIMMQNVHQTQLHLLTFSQLVKANCKQILCSNLVS</sequence>
<dbReference type="EMBL" id="BLAL01000158">
    <property type="protein sequence ID" value="GES85899.1"/>
    <property type="molecule type" value="Genomic_DNA"/>
</dbReference>
<evidence type="ECO:0000313" key="2">
    <source>
        <dbReference type="EMBL" id="GES85899.1"/>
    </source>
</evidence>
<proteinExistence type="predicted"/>
<name>A0A2Z6SKX9_9GLOM</name>
<protein>
    <submittedName>
        <fullName evidence="1">Uncharacterized protein</fullName>
    </submittedName>
</protein>
<gene>
    <name evidence="2" type="ORF">RCL2_001299400</name>
    <name evidence="1" type="ORF">RclHR1_07230006</name>
</gene>
<reference evidence="1 3" key="1">
    <citation type="submission" date="2017-11" db="EMBL/GenBank/DDBJ databases">
        <title>The genome of Rhizophagus clarus HR1 reveals common genetic basis of auxotrophy among arbuscular mycorrhizal fungi.</title>
        <authorList>
            <person name="Kobayashi Y."/>
        </authorList>
    </citation>
    <scope>NUCLEOTIDE SEQUENCE [LARGE SCALE GENOMIC DNA]</scope>
    <source>
        <strain evidence="1 3">HR1</strain>
    </source>
</reference>
<dbReference type="AlphaFoldDB" id="A0A2Z6SKX9"/>
<organism evidence="1 3">
    <name type="scientific">Rhizophagus clarus</name>
    <dbReference type="NCBI Taxonomy" id="94130"/>
    <lineage>
        <taxon>Eukaryota</taxon>
        <taxon>Fungi</taxon>
        <taxon>Fungi incertae sedis</taxon>
        <taxon>Mucoromycota</taxon>
        <taxon>Glomeromycotina</taxon>
        <taxon>Glomeromycetes</taxon>
        <taxon>Glomerales</taxon>
        <taxon>Glomeraceae</taxon>
        <taxon>Rhizophagus</taxon>
    </lineage>
</organism>
<comment type="caution">
    <text evidence="1">The sequence shown here is derived from an EMBL/GenBank/DDBJ whole genome shotgun (WGS) entry which is preliminary data.</text>
</comment>
<dbReference type="Proteomes" id="UP000615446">
    <property type="component" value="Unassembled WGS sequence"/>
</dbReference>
<keyword evidence="3" id="KW-1185">Reference proteome</keyword>